<dbReference type="InterPro" id="IPR016566">
    <property type="entry name" value="UCP010219"/>
</dbReference>
<dbReference type="Proteomes" id="UP001141259">
    <property type="component" value="Unassembled WGS sequence"/>
</dbReference>
<proteinExistence type="predicted"/>
<protein>
    <submittedName>
        <fullName evidence="2">DUF3159 domain-containing protein</fullName>
    </submittedName>
</protein>
<keyword evidence="3" id="KW-1185">Reference proteome</keyword>
<dbReference type="AlphaFoldDB" id="A0A9X2VHQ7"/>
<organism evidence="2 3">
    <name type="scientific">Umezawaea endophytica</name>
    <dbReference type="NCBI Taxonomy" id="1654476"/>
    <lineage>
        <taxon>Bacteria</taxon>
        <taxon>Bacillati</taxon>
        <taxon>Actinomycetota</taxon>
        <taxon>Actinomycetes</taxon>
        <taxon>Pseudonocardiales</taxon>
        <taxon>Pseudonocardiaceae</taxon>
        <taxon>Umezawaea</taxon>
    </lineage>
</organism>
<dbReference type="RefSeq" id="WP_259622351.1">
    <property type="nucleotide sequence ID" value="NZ_JANYMP010000003.1"/>
</dbReference>
<reference evidence="2" key="1">
    <citation type="submission" date="2022-08" db="EMBL/GenBank/DDBJ databases">
        <authorList>
            <person name="Tistechok S."/>
            <person name="Samborskyy M."/>
            <person name="Roman I."/>
        </authorList>
    </citation>
    <scope>NUCLEOTIDE SEQUENCE</scope>
    <source>
        <strain evidence="2">DSM 103496</strain>
    </source>
</reference>
<dbReference type="EMBL" id="JANYMP010000003">
    <property type="protein sequence ID" value="MCS7476838.1"/>
    <property type="molecule type" value="Genomic_DNA"/>
</dbReference>
<name>A0A9X2VHQ7_9PSEU</name>
<sequence length="228" mass="24371">MGVILDATSDHDVPQRFPVRRGEGEHMSFTMLTRKSLSLFSAVGGWRTVAESVVSRSLFLVAYLITRQVLTSALIAVGGVVVFTAARLCTGGKPWQPALGLLVVGASALLAGSTGQAADFYLPAVVLQAVGGALFLLSMLVKWPIVGLVMGTLHGDHHAWRHDRHQLRRYYACTAVFLTKCTIATAVLVPLYLTETLIPLGIAATLLGGAPAAGVCVYLCWRIFRNAP</sequence>
<keyword evidence="1" id="KW-1133">Transmembrane helix</keyword>
<feature type="transmembrane region" description="Helical" evidence="1">
    <location>
        <begin position="98"/>
        <end position="118"/>
    </location>
</feature>
<accession>A0A9X2VHQ7</accession>
<comment type="caution">
    <text evidence="2">The sequence shown here is derived from an EMBL/GenBank/DDBJ whole genome shotgun (WGS) entry which is preliminary data.</text>
</comment>
<gene>
    <name evidence="2" type="ORF">NZH93_08220</name>
</gene>
<feature type="transmembrane region" description="Helical" evidence="1">
    <location>
        <begin position="198"/>
        <end position="221"/>
    </location>
</feature>
<keyword evidence="1" id="KW-0812">Transmembrane</keyword>
<dbReference type="Pfam" id="PF11361">
    <property type="entry name" value="DUF3159"/>
    <property type="match status" value="1"/>
</dbReference>
<feature type="transmembrane region" description="Helical" evidence="1">
    <location>
        <begin position="60"/>
        <end position="86"/>
    </location>
</feature>
<feature type="transmembrane region" description="Helical" evidence="1">
    <location>
        <begin position="170"/>
        <end position="192"/>
    </location>
</feature>
<feature type="transmembrane region" description="Helical" evidence="1">
    <location>
        <begin position="124"/>
        <end position="149"/>
    </location>
</feature>
<evidence type="ECO:0000256" key="1">
    <source>
        <dbReference type="SAM" id="Phobius"/>
    </source>
</evidence>
<evidence type="ECO:0000313" key="2">
    <source>
        <dbReference type="EMBL" id="MCS7476838.1"/>
    </source>
</evidence>
<keyword evidence="1" id="KW-0472">Membrane</keyword>
<evidence type="ECO:0000313" key="3">
    <source>
        <dbReference type="Proteomes" id="UP001141259"/>
    </source>
</evidence>